<evidence type="ECO:0000256" key="4">
    <source>
        <dbReference type="PIRSR" id="PIRSR601519-1"/>
    </source>
</evidence>
<evidence type="ECO:0000256" key="3">
    <source>
        <dbReference type="ARBA" id="ARBA00047045"/>
    </source>
</evidence>
<comment type="subunit">
    <text evidence="3">Oligomer of 24 subunits. There are two types of subunits: L (light) chain and H (heavy) chain. The major chain can be light or heavy, depending on the species and tissue type. The functional molecule forms a roughly spherical shell with a diameter of 12 nm and contains a central cavity into which the insoluble mineral iron core is deposited. Interacts with NCOA4.</text>
</comment>
<reference evidence="7 8" key="1">
    <citation type="journal article" date="2012" name="Nat. Genet.">
        <title>The yak genome and adaptation to life at high altitude.</title>
        <authorList>
            <person name="Qiu Q."/>
            <person name="Zhang G."/>
            <person name="Ma T."/>
            <person name="Qian W."/>
            <person name="Wang J."/>
            <person name="Ye Z."/>
            <person name="Cao C."/>
            <person name="Hu Q."/>
            <person name="Kim J."/>
            <person name="Larkin D.M."/>
            <person name="Auvil L."/>
            <person name="Capitanu B."/>
            <person name="Ma J."/>
            <person name="Lewin H.A."/>
            <person name="Qian X."/>
            <person name="Lang Y."/>
            <person name="Zhou R."/>
            <person name="Wang L."/>
            <person name="Wang K."/>
            <person name="Xia J."/>
            <person name="Liao S."/>
            <person name="Pan S."/>
            <person name="Lu X."/>
            <person name="Hou H."/>
            <person name="Wang Y."/>
            <person name="Zang X."/>
            <person name="Yin Y."/>
            <person name="Ma H."/>
            <person name="Zhang J."/>
            <person name="Wang Z."/>
            <person name="Zhang Y."/>
            <person name="Zhang D."/>
            <person name="Yonezawa T."/>
            <person name="Hasegawa M."/>
            <person name="Zhong Y."/>
            <person name="Liu W."/>
            <person name="Zhang Y."/>
            <person name="Huang Z."/>
            <person name="Zhang S."/>
            <person name="Long R."/>
            <person name="Yang H."/>
            <person name="Wang J."/>
            <person name="Lenstra J.A."/>
            <person name="Cooper D.N."/>
            <person name="Wu Y."/>
            <person name="Wang J."/>
            <person name="Shi P."/>
            <person name="Wang J."/>
            <person name="Liu J."/>
        </authorList>
    </citation>
    <scope>NUCLEOTIDE SEQUENCE [LARGE SCALE GENOMIC DNA]</scope>
    <source>
        <strain evidence="8">yakQH1</strain>
    </source>
</reference>
<dbReference type="GO" id="GO:0006826">
    <property type="term" value="P:iron ion transport"/>
    <property type="evidence" value="ECO:0007669"/>
    <property type="project" value="InterPro"/>
</dbReference>
<keyword evidence="4 5" id="KW-0479">Metal-binding</keyword>
<comment type="subcellular location">
    <subcellularLocation>
        <location evidence="1">Autolysosome</location>
    </subcellularLocation>
</comment>
<sequence length="79" mass="8829">MDVALLIEKNLNQAFLDLRGLGFASADPHLCDFLENHFLGEEMKLIKKLGDHLTNLCSLAGPQAGLGAYLFKWFTLKHD</sequence>
<dbReference type="PROSITE" id="PS00204">
    <property type="entry name" value="FERRITIN_2"/>
    <property type="match status" value="1"/>
</dbReference>
<dbReference type="EMBL" id="JH880750">
    <property type="protein sequence ID" value="ELR59160.1"/>
    <property type="molecule type" value="Genomic_DNA"/>
</dbReference>
<dbReference type="PROSITE" id="PS50905">
    <property type="entry name" value="FERRITIN_LIKE"/>
    <property type="match status" value="1"/>
</dbReference>
<dbReference type="AlphaFoldDB" id="L8IRF9"/>
<feature type="binding site" evidence="4">
    <location>
        <position position="8"/>
    </location>
    <ligand>
        <name>Fe cation</name>
        <dbReference type="ChEBI" id="CHEBI:24875"/>
        <label>1</label>
    </ligand>
</feature>
<dbReference type="SUPFAM" id="SSF47240">
    <property type="entry name" value="Ferritin-like"/>
    <property type="match status" value="1"/>
</dbReference>
<evidence type="ECO:0000313" key="7">
    <source>
        <dbReference type="EMBL" id="ELR59160.1"/>
    </source>
</evidence>
<evidence type="ECO:0000256" key="2">
    <source>
        <dbReference type="ARBA" id="ARBA00045578"/>
    </source>
</evidence>
<dbReference type="GO" id="GO:0006879">
    <property type="term" value="P:intracellular iron ion homeostasis"/>
    <property type="evidence" value="ECO:0007669"/>
    <property type="project" value="UniProtKB-KW"/>
</dbReference>
<name>L8IRF9_9CETA</name>
<dbReference type="InterPro" id="IPR001519">
    <property type="entry name" value="Ferritin"/>
</dbReference>
<gene>
    <name evidence="7" type="ORF">M91_18718</name>
</gene>
<keyword evidence="4 5" id="KW-0408">Iron</keyword>
<evidence type="ECO:0000256" key="5">
    <source>
        <dbReference type="RuleBase" id="RU361145"/>
    </source>
</evidence>
<accession>L8IRF9</accession>
<dbReference type="InterPro" id="IPR012347">
    <property type="entry name" value="Ferritin-like"/>
</dbReference>
<keyword evidence="5" id="KW-0409">Iron storage</keyword>
<dbReference type="Gene3D" id="1.20.1260.10">
    <property type="match status" value="1"/>
</dbReference>
<dbReference type="InterPro" id="IPR009040">
    <property type="entry name" value="Ferritin-like_diiron"/>
</dbReference>
<dbReference type="InterPro" id="IPR009078">
    <property type="entry name" value="Ferritin-like_SF"/>
</dbReference>
<protein>
    <recommendedName>
        <fullName evidence="5">Ferritin</fullName>
    </recommendedName>
</protein>
<comment type="function">
    <text evidence="2">Stores iron in a soluble, non-toxic, readily available form. Important for iron homeostasis. Iron is taken up in the ferrous form and deposited as ferric hydroxides after oxidation. Also plays a role in delivery of iron to cells. Mediates iron uptake in capsule cells of the developing kidney. Delivery to lysosomes by the cargo receptor NCOA4 for autophagic degradation and release or iron.</text>
</comment>
<dbReference type="Proteomes" id="UP000011080">
    <property type="component" value="Unassembled WGS sequence"/>
</dbReference>
<proteinExistence type="inferred from homology"/>
<dbReference type="GO" id="GO:0008199">
    <property type="term" value="F:ferric iron binding"/>
    <property type="evidence" value="ECO:0007669"/>
    <property type="project" value="InterPro"/>
</dbReference>
<dbReference type="GO" id="GO:0008198">
    <property type="term" value="F:ferrous iron binding"/>
    <property type="evidence" value="ECO:0007669"/>
    <property type="project" value="TreeGrafter"/>
</dbReference>
<dbReference type="InterPro" id="IPR014034">
    <property type="entry name" value="Ferritin_CS"/>
</dbReference>
<dbReference type="PANTHER" id="PTHR11431:SF47">
    <property type="entry name" value="FERRITIN LIGHT CHAIN"/>
    <property type="match status" value="1"/>
</dbReference>
<evidence type="ECO:0000259" key="6">
    <source>
        <dbReference type="PROSITE" id="PS50905"/>
    </source>
</evidence>
<dbReference type="GO" id="GO:0044754">
    <property type="term" value="C:autolysosome"/>
    <property type="evidence" value="ECO:0007669"/>
    <property type="project" value="UniProtKB-SubCell"/>
</dbReference>
<evidence type="ECO:0000256" key="1">
    <source>
        <dbReference type="ARBA" id="ARBA00044942"/>
    </source>
</evidence>
<feature type="domain" description="Ferritin-like diiron" evidence="6">
    <location>
        <begin position="1"/>
        <end position="60"/>
    </location>
</feature>
<evidence type="ECO:0000313" key="8">
    <source>
        <dbReference type="Proteomes" id="UP000011080"/>
    </source>
</evidence>
<comment type="similarity">
    <text evidence="5">Belongs to the ferritin family.</text>
</comment>
<dbReference type="PANTHER" id="PTHR11431">
    <property type="entry name" value="FERRITIN"/>
    <property type="match status" value="1"/>
</dbReference>
<organism evidence="7 8">
    <name type="scientific">Bos mutus</name>
    <name type="common">wild yak</name>
    <dbReference type="NCBI Taxonomy" id="72004"/>
    <lineage>
        <taxon>Eukaryota</taxon>
        <taxon>Metazoa</taxon>
        <taxon>Chordata</taxon>
        <taxon>Craniata</taxon>
        <taxon>Vertebrata</taxon>
        <taxon>Euteleostomi</taxon>
        <taxon>Mammalia</taxon>
        <taxon>Eutheria</taxon>
        <taxon>Laurasiatheria</taxon>
        <taxon>Artiodactyla</taxon>
        <taxon>Ruminantia</taxon>
        <taxon>Pecora</taxon>
        <taxon>Bovidae</taxon>
        <taxon>Bovinae</taxon>
        <taxon>Bos</taxon>
    </lineage>
</organism>